<evidence type="ECO:0008006" key="5">
    <source>
        <dbReference type="Google" id="ProtNLM"/>
    </source>
</evidence>
<dbReference type="Pfam" id="PF10494">
    <property type="entry name" value="Stk19"/>
    <property type="match status" value="1"/>
</dbReference>
<feature type="compositionally biased region" description="Basic residues" evidence="2">
    <location>
        <begin position="12"/>
        <end position="23"/>
    </location>
</feature>
<reference evidence="3" key="1">
    <citation type="submission" date="2023-03" db="EMBL/GenBank/DDBJ databases">
        <title>Complete genome of Cladonia borealis.</title>
        <authorList>
            <person name="Park H."/>
        </authorList>
    </citation>
    <scope>NUCLEOTIDE SEQUENCE</scope>
    <source>
        <strain evidence="3">ANT050790</strain>
    </source>
</reference>
<name>A0AA39V5A5_9LECA</name>
<organism evidence="3 4">
    <name type="scientific">Cladonia borealis</name>
    <dbReference type="NCBI Taxonomy" id="184061"/>
    <lineage>
        <taxon>Eukaryota</taxon>
        <taxon>Fungi</taxon>
        <taxon>Dikarya</taxon>
        <taxon>Ascomycota</taxon>
        <taxon>Pezizomycotina</taxon>
        <taxon>Lecanoromycetes</taxon>
        <taxon>OSLEUM clade</taxon>
        <taxon>Lecanoromycetidae</taxon>
        <taxon>Lecanorales</taxon>
        <taxon>Lecanorineae</taxon>
        <taxon>Cladoniaceae</taxon>
        <taxon>Cladonia</taxon>
    </lineage>
</organism>
<comment type="similarity">
    <text evidence="1">Belongs to the STK19 family.</text>
</comment>
<comment type="caution">
    <text evidence="3">The sequence shown here is derived from an EMBL/GenBank/DDBJ whole genome shotgun (WGS) entry which is preliminary data.</text>
</comment>
<feature type="region of interest" description="Disordered" evidence="2">
    <location>
        <begin position="270"/>
        <end position="293"/>
    </location>
</feature>
<keyword evidence="4" id="KW-1185">Reference proteome</keyword>
<dbReference type="Proteomes" id="UP001166286">
    <property type="component" value="Unassembled WGS sequence"/>
</dbReference>
<evidence type="ECO:0000313" key="4">
    <source>
        <dbReference type="Proteomes" id="UP001166286"/>
    </source>
</evidence>
<dbReference type="PANTHER" id="PTHR15243:SF0">
    <property type="entry name" value="SERINE_THREONINE-PROTEIN KINASE 19"/>
    <property type="match status" value="1"/>
</dbReference>
<dbReference type="EMBL" id="JAFEKC020000002">
    <property type="protein sequence ID" value="KAK0516672.1"/>
    <property type="molecule type" value="Genomic_DNA"/>
</dbReference>
<evidence type="ECO:0000256" key="2">
    <source>
        <dbReference type="SAM" id="MobiDB-lite"/>
    </source>
</evidence>
<dbReference type="PANTHER" id="PTHR15243">
    <property type="entry name" value="SERINE/THREONINE-PROTEIN KINASE 19"/>
    <property type="match status" value="1"/>
</dbReference>
<dbReference type="InterPro" id="IPR018865">
    <property type="entry name" value="STK19-like"/>
</dbReference>
<evidence type="ECO:0000313" key="3">
    <source>
        <dbReference type="EMBL" id="KAK0516672.1"/>
    </source>
</evidence>
<sequence>MRLNFSAAHSSRITKRNNRRNPLPKRSLSSPFTDLKQRKPVPRSLSKPEFIDGGDDSDDIFGDSLEDLGLVKTLATDLSLRDVAQTILYIRSHMFDAMPESGGFNSTRIAEILNFRRSLPPTVTVSHVHALIDSPTKTEREIAELTKAGTIRKVVIPGRGTAGSSVGEGLVLFNDIERLVNASKEIDQGLSDRFLEHIRSRPTTQIVSLGGFSGQEITRLMRAGFLTSSTPHTSSASFCNLPDSASQGTATSISSVSRAASGSMAAVGGEDAIHGAGGRGGMRRSSSQFQSEQDGSDAICEGQSLRVSLPGTGPYLKLLTAARSHLVSLIMKSKYRELPLYLLLERWNGGISADDPAAKAKKYRGEFSGILPHQTRKWKQFYGLSFDWVLAECLGAGLIEVFETGSVGRATRIP</sequence>
<dbReference type="AlphaFoldDB" id="A0AA39V5A5"/>
<dbReference type="GO" id="GO:0046579">
    <property type="term" value="P:positive regulation of Ras protein signal transduction"/>
    <property type="evidence" value="ECO:0007669"/>
    <property type="project" value="TreeGrafter"/>
</dbReference>
<accession>A0AA39V5A5</accession>
<evidence type="ECO:0000256" key="1">
    <source>
        <dbReference type="ARBA" id="ARBA00093458"/>
    </source>
</evidence>
<proteinExistence type="inferred from homology"/>
<protein>
    <recommendedName>
        <fullName evidence="5">Serine-threonine protein kinase 19</fullName>
    </recommendedName>
</protein>
<gene>
    <name evidence="3" type="ORF">JMJ35_001275</name>
</gene>
<feature type="region of interest" description="Disordered" evidence="2">
    <location>
        <begin position="1"/>
        <end position="51"/>
    </location>
</feature>